<protein>
    <recommendedName>
        <fullName evidence="4">Integral membrane protein</fullName>
    </recommendedName>
</protein>
<dbReference type="HOGENOM" id="CLU_077680_3_1_9"/>
<feature type="transmembrane region" description="Helical" evidence="1">
    <location>
        <begin position="127"/>
        <end position="149"/>
    </location>
</feature>
<name>W1Q2Z2_ABIDE</name>
<dbReference type="OrthoDB" id="2339644at2"/>
<sequence>MSQRRLILPSLIVLTELVGLTFNLYPNKWHQLTYYTLLSNILVLAFFAWLVLARPTPSASLTRIKGAVTTAILLTFFVYLVLLMPTATHEQFWRVQNFALHFIAPILVILDWLLYDAKGHYRWFEPLTWTVLPLIYMTFALIRGAVFHLPIPNEKASPYPYFFLNIDRIGWWGLSKYFVAILAVFLLLAYGMLALKRAPKVGRFHEKH</sequence>
<dbReference type="GeneID" id="84817534"/>
<evidence type="ECO:0000313" key="2">
    <source>
        <dbReference type="EMBL" id="ESK65520.1"/>
    </source>
</evidence>
<feature type="transmembrane region" description="Helical" evidence="1">
    <location>
        <begin position="7"/>
        <end position="26"/>
    </location>
</feature>
<gene>
    <name evidence="2" type="ORF">GCWU000182_000993</name>
</gene>
<dbReference type="STRING" id="592010.GCWU000182_000993"/>
<dbReference type="EMBL" id="ACIN03000007">
    <property type="protein sequence ID" value="ESK65520.1"/>
    <property type="molecule type" value="Genomic_DNA"/>
</dbReference>
<keyword evidence="1" id="KW-1133">Transmembrane helix</keyword>
<feature type="transmembrane region" description="Helical" evidence="1">
    <location>
        <begin position="32"/>
        <end position="52"/>
    </location>
</feature>
<evidence type="ECO:0008006" key="4">
    <source>
        <dbReference type="Google" id="ProtNLM"/>
    </source>
</evidence>
<dbReference type="NCBIfam" id="NF038065">
    <property type="entry name" value="Pr6Pr"/>
    <property type="match status" value="1"/>
</dbReference>
<proteinExistence type="predicted"/>
<keyword evidence="1" id="KW-0472">Membrane</keyword>
<comment type="caution">
    <text evidence="2">The sequence shown here is derived from an EMBL/GenBank/DDBJ whole genome shotgun (WGS) entry which is preliminary data.</text>
</comment>
<dbReference type="RefSeq" id="WP_023391639.1">
    <property type="nucleotide sequence ID" value="NZ_KI535340.1"/>
</dbReference>
<dbReference type="InterPro" id="IPR049713">
    <property type="entry name" value="Pr6Pr-like"/>
</dbReference>
<feature type="transmembrane region" description="Helical" evidence="1">
    <location>
        <begin position="64"/>
        <end position="86"/>
    </location>
</feature>
<keyword evidence="1" id="KW-0812">Transmembrane</keyword>
<reference evidence="2" key="1">
    <citation type="submission" date="2013-06" db="EMBL/GenBank/DDBJ databases">
        <authorList>
            <person name="Weinstock G."/>
            <person name="Sodergren E."/>
            <person name="Clifton S."/>
            <person name="Fulton L."/>
            <person name="Fulton B."/>
            <person name="Courtney L."/>
            <person name="Fronick C."/>
            <person name="Harrison M."/>
            <person name="Strong C."/>
            <person name="Farmer C."/>
            <person name="Delahaunty K."/>
            <person name="Markovic C."/>
            <person name="Hall O."/>
            <person name="Minx P."/>
            <person name="Tomlinson C."/>
            <person name="Mitreva M."/>
            <person name="Nelson J."/>
            <person name="Hou S."/>
            <person name="Wollam A."/>
            <person name="Pepin K.H."/>
            <person name="Johnson M."/>
            <person name="Bhonagiri V."/>
            <person name="Nash W.E."/>
            <person name="Warren W."/>
            <person name="Chinwalla A."/>
            <person name="Mardis E.R."/>
            <person name="Wilson R.K."/>
        </authorList>
    </citation>
    <scope>NUCLEOTIDE SEQUENCE [LARGE SCALE GENOMIC DNA]</scope>
    <source>
        <strain evidence="2">ATCC 49176</strain>
    </source>
</reference>
<evidence type="ECO:0000313" key="3">
    <source>
        <dbReference type="Proteomes" id="UP000019050"/>
    </source>
</evidence>
<dbReference type="eggNOG" id="COG2141">
    <property type="taxonomic scope" value="Bacteria"/>
</dbReference>
<keyword evidence="3" id="KW-1185">Reference proteome</keyword>
<organism evidence="2 3">
    <name type="scientific">Abiotrophia defectiva ATCC 49176</name>
    <dbReference type="NCBI Taxonomy" id="592010"/>
    <lineage>
        <taxon>Bacteria</taxon>
        <taxon>Bacillati</taxon>
        <taxon>Bacillota</taxon>
        <taxon>Bacilli</taxon>
        <taxon>Lactobacillales</taxon>
        <taxon>Aerococcaceae</taxon>
        <taxon>Abiotrophia</taxon>
    </lineage>
</organism>
<dbReference type="Proteomes" id="UP000019050">
    <property type="component" value="Unassembled WGS sequence"/>
</dbReference>
<feature type="transmembrane region" description="Helical" evidence="1">
    <location>
        <begin position="169"/>
        <end position="195"/>
    </location>
</feature>
<feature type="transmembrane region" description="Helical" evidence="1">
    <location>
        <begin position="98"/>
        <end position="115"/>
    </location>
</feature>
<dbReference type="AlphaFoldDB" id="W1Q2Z2"/>
<evidence type="ECO:0000256" key="1">
    <source>
        <dbReference type="SAM" id="Phobius"/>
    </source>
</evidence>
<accession>W1Q2Z2</accession>